<keyword evidence="2" id="KW-0732">Signal</keyword>
<evidence type="ECO:0000313" key="3">
    <source>
        <dbReference type="EMBL" id="KAK0046282.1"/>
    </source>
</evidence>
<organism evidence="3 4">
    <name type="scientific">Biomphalaria pfeifferi</name>
    <name type="common">Bloodfluke planorb</name>
    <name type="synonym">Freshwater snail</name>
    <dbReference type="NCBI Taxonomy" id="112525"/>
    <lineage>
        <taxon>Eukaryota</taxon>
        <taxon>Metazoa</taxon>
        <taxon>Spiralia</taxon>
        <taxon>Lophotrochozoa</taxon>
        <taxon>Mollusca</taxon>
        <taxon>Gastropoda</taxon>
        <taxon>Heterobranchia</taxon>
        <taxon>Euthyneura</taxon>
        <taxon>Panpulmonata</taxon>
        <taxon>Hygrophila</taxon>
        <taxon>Lymnaeoidea</taxon>
        <taxon>Planorbidae</taxon>
        <taxon>Biomphalaria</taxon>
    </lineage>
</organism>
<feature type="transmembrane region" description="Helical" evidence="1">
    <location>
        <begin position="33"/>
        <end position="53"/>
    </location>
</feature>
<dbReference type="AlphaFoldDB" id="A0AAD8B2G8"/>
<accession>A0AAD8B2G8</accession>
<gene>
    <name evidence="3" type="ORF">Bpfe_024336</name>
</gene>
<feature type="signal peptide" evidence="2">
    <location>
        <begin position="1"/>
        <end position="24"/>
    </location>
</feature>
<comment type="caution">
    <text evidence="3">The sequence shown here is derived from an EMBL/GenBank/DDBJ whole genome shotgun (WGS) entry which is preliminary data.</text>
</comment>
<keyword evidence="1" id="KW-0472">Membrane</keyword>
<feature type="non-terminal residue" evidence="3">
    <location>
        <position position="100"/>
    </location>
</feature>
<evidence type="ECO:0000256" key="1">
    <source>
        <dbReference type="SAM" id="Phobius"/>
    </source>
</evidence>
<dbReference type="Proteomes" id="UP001233172">
    <property type="component" value="Unassembled WGS sequence"/>
</dbReference>
<reference evidence="3" key="2">
    <citation type="submission" date="2023-04" db="EMBL/GenBank/DDBJ databases">
        <authorList>
            <person name="Bu L."/>
            <person name="Lu L."/>
            <person name="Laidemitt M.R."/>
            <person name="Zhang S.M."/>
            <person name="Mutuku M."/>
            <person name="Mkoji G."/>
            <person name="Steinauer M."/>
            <person name="Loker E.S."/>
        </authorList>
    </citation>
    <scope>NUCLEOTIDE SEQUENCE</scope>
    <source>
        <strain evidence="3">KasaAsao</strain>
        <tissue evidence="3">Whole Snail</tissue>
    </source>
</reference>
<name>A0AAD8B2G8_BIOPF</name>
<proteinExistence type="predicted"/>
<protein>
    <submittedName>
        <fullName evidence="3">Uncharacterized protein</fullName>
    </submittedName>
</protein>
<keyword evidence="4" id="KW-1185">Reference proteome</keyword>
<keyword evidence="1" id="KW-0812">Transmembrane</keyword>
<dbReference type="EMBL" id="JASAOG010000168">
    <property type="protein sequence ID" value="KAK0046282.1"/>
    <property type="molecule type" value="Genomic_DNA"/>
</dbReference>
<evidence type="ECO:0000313" key="4">
    <source>
        <dbReference type="Proteomes" id="UP001233172"/>
    </source>
</evidence>
<sequence length="100" mass="11474">FLACRMNKFFTAFLYWSILDVVAAETSETSFILAILFGTLALLLAITVIVLGVKCYQKNKEVKNYERALELKLKMKINQYLTPEQIMLQLNECTNVESSQ</sequence>
<reference evidence="3" key="1">
    <citation type="journal article" date="2023" name="PLoS Negl. Trop. Dis.">
        <title>A genome sequence for Biomphalaria pfeifferi, the major vector snail for the human-infecting parasite Schistosoma mansoni.</title>
        <authorList>
            <person name="Bu L."/>
            <person name="Lu L."/>
            <person name="Laidemitt M.R."/>
            <person name="Zhang S.M."/>
            <person name="Mutuku M."/>
            <person name="Mkoji G."/>
            <person name="Steinauer M."/>
            <person name="Loker E.S."/>
        </authorList>
    </citation>
    <scope>NUCLEOTIDE SEQUENCE</scope>
    <source>
        <strain evidence="3">KasaAsao</strain>
    </source>
</reference>
<feature type="chain" id="PRO_5042053578" evidence="2">
    <location>
        <begin position="25"/>
        <end position="100"/>
    </location>
</feature>
<keyword evidence="1" id="KW-1133">Transmembrane helix</keyword>
<evidence type="ECO:0000256" key="2">
    <source>
        <dbReference type="SAM" id="SignalP"/>
    </source>
</evidence>